<evidence type="ECO:0000256" key="1">
    <source>
        <dbReference type="ARBA" id="ARBA00006484"/>
    </source>
</evidence>
<dbReference type="NCBIfam" id="NF004202">
    <property type="entry name" value="PRK05653.2-2"/>
    <property type="match status" value="1"/>
</dbReference>
<organism evidence="3">
    <name type="scientific">marine metagenome</name>
    <dbReference type="NCBI Taxonomy" id="408172"/>
    <lineage>
        <taxon>unclassified sequences</taxon>
        <taxon>metagenomes</taxon>
        <taxon>ecological metagenomes</taxon>
    </lineage>
</organism>
<dbReference type="NCBIfam" id="NF005559">
    <property type="entry name" value="PRK07231.1"/>
    <property type="match status" value="1"/>
</dbReference>
<reference evidence="3" key="1">
    <citation type="submission" date="2018-05" db="EMBL/GenBank/DDBJ databases">
        <authorList>
            <person name="Lanie J.A."/>
            <person name="Ng W.-L."/>
            <person name="Kazmierczak K.M."/>
            <person name="Andrzejewski T.M."/>
            <person name="Davidsen T.M."/>
            <person name="Wayne K.J."/>
            <person name="Tettelin H."/>
            <person name="Glass J.I."/>
            <person name="Rusch D."/>
            <person name="Podicherti R."/>
            <person name="Tsui H.-C.T."/>
            <person name="Winkler M.E."/>
        </authorList>
    </citation>
    <scope>NUCLEOTIDE SEQUENCE</scope>
</reference>
<dbReference type="FunFam" id="3.40.50.720:FF:000084">
    <property type="entry name" value="Short-chain dehydrogenase reductase"/>
    <property type="match status" value="1"/>
</dbReference>
<feature type="domain" description="Ketoreductase" evidence="2">
    <location>
        <begin position="37"/>
        <end position="217"/>
    </location>
</feature>
<gene>
    <name evidence="3" type="ORF">METZ01_LOCUS67959</name>
</gene>
<dbReference type="InterPro" id="IPR057326">
    <property type="entry name" value="KR_dom"/>
</dbReference>
<dbReference type="EMBL" id="UINC01004544">
    <property type="protein sequence ID" value="SVA15105.1"/>
    <property type="molecule type" value="Genomic_DNA"/>
</dbReference>
<name>A0A381TG43_9ZZZZ</name>
<dbReference type="SUPFAM" id="SSF51735">
    <property type="entry name" value="NAD(P)-binding Rossmann-fold domains"/>
    <property type="match status" value="1"/>
</dbReference>
<dbReference type="PRINTS" id="PR00080">
    <property type="entry name" value="SDRFAMILY"/>
</dbReference>
<dbReference type="SMART" id="SM00822">
    <property type="entry name" value="PKS_KR"/>
    <property type="match status" value="1"/>
</dbReference>
<protein>
    <recommendedName>
        <fullName evidence="2">Ketoreductase domain-containing protein</fullName>
    </recommendedName>
</protein>
<dbReference type="Pfam" id="PF13561">
    <property type="entry name" value="adh_short_C2"/>
    <property type="match status" value="1"/>
</dbReference>
<dbReference type="InterPro" id="IPR002347">
    <property type="entry name" value="SDR_fam"/>
</dbReference>
<dbReference type="InterPro" id="IPR050259">
    <property type="entry name" value="SDR"/>
</dbReference>
<dbReference type="PANTHER" id="PTHR42879:SF2">
    <property type="entry name" value="3-OXOACYL-[ACYL-CARRIER-PROTEIN] REDUCTASE FABG"/>
    <property type="match status" value="1"/>
</dbReference>
<evidence type="ECO:0000313" key="3">
    <source>
        <dbReference type="EMBL" id="SVA15105.1"/>
    </source>
</evidence>
<evidence type="ECO:0000259" key="2">
    <source>
        <dbReference type="SMART" id="SM00822"/>
    </source>
</evidence>
<accession>A0A381TG43</accession>
<dbReference type="InterPro" id="IPR036291">
    <property type="entry name" value="NAD(P)-bd_dom_sf"/>
</dbReference>
<dbReference type="NCBIfam" id="NF009466">
    <property type="entry name" value="PRK12826.1-2"/>
    <property type="match status" value="1"/>
</dbReference>
<dbReference type="AlphaFoldDB" id="A0A381TG43"/>
<dbReference type="Gene3D" id="3.40.50.720">
    <property type="entry name" value="NAD(P)-binding Rossmann-like Domain"/>
    <property type="match status" value="1"/>
</dbReference>
<proteinExistence type="inferred from homology"/>
<sequence>MIRPIFCTQFSISCPFFNCYNCYKKGVDCVLTSIQGKRVIVTGGSSGIGKGIARVFADQGAKVLVVARREEVTRQVVENILVDGGTASYFLGDVRSYEDMENAVQAAIERYGGVDVLCANAGIAPSSNLKDMSSEEWDRVLQTNLTGCFNVIKACAPYMQASKWGRIILTSSITGSLTGVEGWSHYGASKSGQVGFMRSVALELALNNITINAILPGSIKIEDMSDEYVQKVEQTIPMRKLGRVEDVAYAALFFASDEAAYITGQTIVVDGGAALPEF</sequence>
<dbReference type="PRINTS" id="PR00081">
    <property type="entry name" value="GDHRDH"/>
</dbReference>
<dbReference type="PANTHER" id="PTHR42879">
    <property type="entry name" value="3-OXOACYL-(ACYL-CARRIER-PROTEIN) REDUCTASE"/>
    <property type="match status" value="1"/>
</dbReference>
<comment type="similarity">
    <text evidence="1">Belongs to the short-chain dehydrogenases/reductases (SDR) family.</text>
</comment>